<keyword evidence="2" id="KW-0808">Transferase</keyword>
<gene>
    <name evidence="2" type="ORF">DFQ12_1386</name>
</gene>
<sequence>MNLQTKFTIASEEGLKLLFLLKKEQIHRMYDNQVDSKDLNNYLDIQLNNQRAADELNNLSTQLISVFADAEPAGYARIKQSPVPELLKGMKTIHYADFYIRDQYDNQAIRECLWKKCQSVTNFYNACWIELLQTDPLVPFFEDCGFSIEQQSLLEPFGKKSYIMIWKRN</sequence>
<reference evidence="2 3" key="1">
    <citation type="submission" date="2018-09" db="EMBL/GenBank/DDBJ databases">
        <title>Genomic Encyclopedia of Type Strains, Phase III (KMG-III): the genomes of soil and plant-associated and newly described type strains.</title>
        <authorList>
            <person name="Whitman W."/>
        </authorList>
    </citation>
    <scope>NUCLEOTIDE SEQUENCE [LARGE SCALE GENOMIC DNA]</scope>
    <source>
        <strain evidence="2 3">CECT 7938</strain>
    </source>
</reference>
<proteinExistence type="predicted"/>
<keyword evidence="3" id="KW-1185">Reference proteome</keyword>
<dbReference type="SUPFAM" id="SSF55729">
    <property type="entry name" value="Acyl-CoA N-acyltransferases (Nat)"/>
    <property type="match status" value="1"/>
</dbReference>
<organism evidence="2 3">
    <name type="scientific">Sphingobacterium detergens</name>
    <dbReference type="NCBI Taxonomy" id="1145106"/>
    <lineage>
        <taxon>Bacteria</taxon>
        <taxon>Pseudomonadati</taxon>
        <taxon>Bacteroidota</taxon>
        <taxon>Sphingobacteriia</taxon>
        <taxon>Sphingobacteriales</taxon>
        <taxon>Sphingobacteriaceae</taxon>
        <taxon>Sphingobacterium</taxon>
    </lineage>
</organism>
<evidence type="ECO:0000259" key="1">
    <source>
        <dbReference type="Pfam" id="PF13673"/>
    </source>
</evidence>
<dbReference type="AlphaFoldDB" id="A0A420BIC7"/>
<evidence type="ECO:0000313" key="2">
    <source>
        <dbReference type="EMBL" id="RKE56521.1"/>
    </source>
</evidence>
<dbReference type="Gene3D" id="3.40.630.30">
    <property type="match status" value="1"/>
</dbReference>
<dbReference type="Pfam" id="PF13673">
    <property type="entry name" value="Acetyltransf_10"/>
    <property type="match status" value="1"/>
</dbReference>
<comment type="caution">
    <text evidence="2">The sequence shown here is derived from an EMBL/GenBank/DDBJ whole genome shotgun (WGS) entry which is preliminary data.</text>
</comment>
<dbReference type="RefSeq" id="WP_120258181.1">
    <property type="nucleotide sequence ID" value="NZ_RAPY01000001.1"/>
</dbReference>
<dbReference type="InterPro" id="IPR000182">
    <property type="entry name" value="GNAT_dom"/>
</dbReference>
<name>A0A420BIC7_SPHD1</name>
<protein>
    <submittedName>
        <fullName evidence="2">Acetyltransferase (GNAT) family protein</fullName>
    </submittedName>
</protein>
<accession>A0A420BIC7</accession>
<dbReference type="GO" id="GO:0016740">
    <property type="term" value="F:transferase activity"/>
    <property type="evidence" value="ECO:0007669"/>
    <property type="project" value="UniProtKB-KW"/>
</dbReference>
<dbReference type="InterPro" id="IPR016181">
    <property type="entry name" value="Acyl_CoA_acyltransferase"/>
</dbReference>
<feature type="domain" description="N-acetyltransferase" evidence="1">
    <location>
        <begin position="44"/>
        <end position="147"/>
    </location>
</feature>
<dbReference type="EMBL" id="RAPY01000001">
    <property type="protein sequence ID" value="RKE56521.1"/>
    <property type="molecule type" value="Genomic_DNA"/>
</dbReference>
<dbReference type="OrthoDB" id="660843at2"/>
<dbReference type="Proteomes" id="UP000286246">
    <property type="component" value="Unassembled WGS sequence"/>
</dbReference>
<evidence type="ECO:0000313" key="3">
    <source>
        <dbReference type="Proteomes" id="UP000286246"/>
    </source>
</evidence>